<evidence type="ECO:0000313" key="2">
    <source>
        <dbReference type="Proteomes" id="UP001183420"/>
    </source>
</evidence>
<proteinExistence type="predicted"/>
<evidence type="ECO:0000313" key="1">
    <source>
        <dbReference type="EMBL" id="MDT0323936.1"/>
    </source>
</evidence>
<dbReference type="GO" id="GO:0008483">
    <property type="term" value="F:transaminase activity"/>
    <property type="evidence" value="ECO:0007669"/>
    <property type="project" value="UniProtKB-KW"/>
</dbReference>
<keyword evidence="1" id="KW-0808">Transferase</keyword>
<gene>
    <name evidence="1" type="ORF">RNC47_37145</name>
</gene>
<keyword evidence="1" id="KW-0032">Aminotransferase</keyword>
<reference evidence="2" key="1">
    <citation type="submission" date="2023-07" db="EMBL/GenBank/DDBJ databases">
        <title>30 novel species of actinomycetes from the DSMZ collection.</title>
        <authorList>
            <person name="Nouioui I."/>
        </authorList>
    </citation>
    <scope>NUCLEOTIDE SEQUENCE [LARGE SCALE GENOMIC DNA]</scope>
    <source>
        <strain evidence="2">DSM 44918</strain>
    </source>
</reference>
<accession>A0ABU2M246</accession>
<protein>
    <submittedName>
        <fullName evidence="1">Aminotransferase</fullName>
    </submittedName>
</protein>
<comment type="caution">
    <text evidence="1">The sequence shown here is derived from an EMBL/GenBank/DDBJ whole genome shotgun (WGS) entry which is preliminary data.</text>
</comment>
<dbReference type="EMBL" id="JAVREM010000371">
    <property type="protein sequence ID" value="MDT0323936.1"/>
    <property type="molecule type" value="Genomic_DNA"/>
</dbReference>
<feature type="non-terminal residue" evidence="1">
    <location>
        <position position="136"/>
    </location>
</feature>
<dbReference type="Proteomes" id="UP001183420">
    <property type="component" value="Unassembled WGS sequence"/>
</dbReference>
<keyword evidence="2" id="KW-1185">Reference proteome</keyword>
<organism evidence="1 2">
    <name type="scientific">Streptomyces millisiae</name>
    <dbReference type="NCBI Taxonomy" id="3075542"/>
    <lineage>
        <taxon>Bacteria</taxon>
        <taxon>Bacillati</taxon>
        <taxon>Actinomycetota</taxon>
        <taxon>Actinomycetes</taxon>
        <taxon>Kitasatosporales</taxon>
        <taxon>Streptomycetaceae</taxon>
        <taxon>Streptomyces</taxon>
    </lineage>
</organism>
<name>A0ABU2M246_9ACTN</name>
<sequence>MTMVGRAVRGFAAEVELTDEELAALWPLMVLRGAVLVVSGWSQLRIDPDNAYARERLEHEWQVFERTLNCEPAQATSQLRLAAARAHLAGLRYSEILPGRGEARVIDLGIRSEALDRGRWIAPGAERDLAREALEH</sequence>